<feature type="region of interest" description="Disordered" evidence="2">
    <location>
        <begin position="398"/>
        <end position="471"/>
    </location>
</feature>
<dbReference type="InterPro" id="IPR023606">
    <property type="entry name" value="CoA-Trfase_III_dom_1_sf"/>
</dbReference>
<dbReference type="InterPro" id="IPR050483">
    <property type="entry name" value="CoA-transferase_III_domain"/>
</dbReference>
<dbReference type="SUPFAM" id="SSF89796">
    <property type="entry name" value="CoA-transferase family III (CaiB/BaiF)"/>
    <property type="match status" value="1"/>
</dbReference>
<dbReference type="GO" id="GO:0016740">
    <property type="term" value="F:transferase activity"/>
    <property type="evidence" value="ECO:0007669"/>
    <property type="project" value="UniProtKB-KW"/>
</dbReference>
<keyword evidence="4" id="KW-1185">Reference proteome</keyword>
<feature type="compositionally biased region" description="Low complexity" evidence="2">
    <location>
        <begin position="428"/>
        <end position="448"/>
    </location>
</feature>
<sequence length="471" mass="47190">MIEGMRVLALSHFVQGPAASQYLADLGADVVKVEPPAGSWERRAGSAGIRVAGHSVTHLSVNRNKRSLAVDLKHPDAQAVLRPLIERADVLMENYRGGALDRLGFGYDAVRAIKPDIVYASATGWGSRGPMAGRPGVDLLVQARSGLAAATGSAGRPGAAGTPVVDHHGAALLAMGVLAAYARRLVTGEGTRVEASLLGAGLDLQAESLALFHSGRRTAADLDRPAELACWAIDAPYGIYPLRDGGSVAIAISGPMDGFGAALGEPALDAFDPVARRERRDEYVALLRPVLAALSFDEVAARLGPGGFWFERVAGYDDLAADPQIVAEGLFTEVDAGPERATVLRHPVRYDGELPAVRRSPAGLGEHSVEVLAEAGLDPAVIAGFVASGAVVDGGAGAGAGAAGRSGGASGSGAAGDGAAGAPRDRATGAPGDRATGATGATGAAGAAGAAGDGAAGVAGDRARAAGPVAQ</sequence>
<keyword evidence="1 3" id="KW-0808">Transferase</keyword>
<name>A0ABP4IDF7_9PSEU</name>
<dbReference type="Gene3D" id="3.40.50.10540">
    <property type="entry name" value="Crotonobetainyl-coa:carnitine coa-transferase, domain 1"/>
    <property type="match status" value="1"/>
</dbReference>
<dbReference type="EMBL" id="BAAAJK010000006">
    <property type="protein sequence ID" value="GAA1384512.1"/>
    <property type="molecule type" value="Genomic_DNA"/>
</dbReference>
<evidence type="ECO:0000313" key="4">
    <source>
        <dbReference type="Proteomes" id="UP001501414"/>
    </source>
</evidence>
<evidence type="ECO:0000256" key="2">
    <source>
        <dbReference type="SAM" id="MobiDB-lite"/>
    </source>
</evidence>
<dbReference type="InterPro" id="IPR044855">
    <property type="entry name" value="CoA-Trfase_III_dom3_sf"/>
</dbReference>
<dbReference type="InterPro" id="IPR003673">
    <property type="entry name" value="CoA-Trfase_fam_III"/>
</dbReference>
<dbReference type="PANTHER" id="PTHR48207:SF4">
    <property type="entry name" value="BLL6097 PROTEIN"/>
    <property type="match status" value="1"/>
</dbReference>
<dbReference type="PANTHER" id="PTHR48207">
    <property type="entry name" value="SUCCINATE--HYDROXYMETHYLGLUTARATE COA-TRANSFERASE"/>
    <property type="match status" value="1"/>
</dbReference>
<proteinExistence type="predicted"/>
<gene>
    <name evidence="3" type="ORF">GCM10009613_15430</name>
</gene>
<dbReference type="RefSeq" id="WP_344019866.1">
    <property type="nucleotide sequence ID" value="NZ_BAAAJK010000006.1"/>
</dbReference>
<protein>
    <submittedName>
        <fullName evidence="3">CoA transferase</fullName>
    </submittedName>
</protein>
<dbReference type="Pfam" id="PF02515">
    <property type="entry name" value="CoA_transf_3"/>
    <property type="match status" value="1"/>
</dbReference>
<comment type="caution">
    <text evidence="3">The sequence shown here is derived from an EMBL/GenBank/DDBJ whole genome shotgun (WGS) entry which is preliminary data.</text>
</comment>
<evidence type="ECO:0000256" key="1">
    <source>
        <dbReference type="ARBA" id="ARBA00022679"/>
    </source>
</evidence>
<reference evidence="4" key="1">
    <citation type="journal article" date="2019" name="Int. J. Syst. Evol. Microbiol.">
        <title>The Global Catalogue of Microorganisms (GCM) 10K type strain sequencing project: providing services to taxonomists for standard genome sequencing and annotation.</title>
        <authorList>
            <consortium name="The Broad Institute Genomics Platform"/>
            <consortium name="The Broad Institute Genome Sequencing Center for Infectious Disease"/>
            <person name="Wu L."/>
            <person name="Ma J."/>
        </authorList>
    </citation>
    <scope>NUCLEOTIDE SEQUENCE [LARGE SCALE GENOMIC DNA]</scope>
    <source>
        <strain evidence="4">JCM 11896</strain>
    </source>
</reference>
<evidence type="ECO:0000313" key="3">
    <source>
        <dbReference type="EMBL" id="GAA1384512.1"/>
    </source>
</evidence>
<dbReference type="Proteomes" id="UP001501414">
    <property type="component" value="Unassembled WGS sequence"/>
</dbReference>
<dbReference type="Gene3D" id="3.30.1540.10">
    <property type="entry name" value="formyl-coa transferase, domain 3"/>
    <property type="match status" value="1"/>
</dbReference>
<feature type="compositionally biased region" description="Low complexity" evidence="2">
    <location>
        <begin position="458"/>
        <end position="471"/>
    </location>
</feature>
<organism evidence="3 4">
    <name type="scientific">Pseudonocardia kongjuensis</name>
    <dbReference type="NCBI Taxonomy" id="102227"/>
    <lineage>
        <taxon>Bacteria</taxon>
        <taxon>Bacillati</taxon>
        <taxon>Actinomycetota</taxon>
        <taxon>Actinomycetes</taxon>
        <taxon>Pseudonocardiales</taxon>
        <taxon>Pseudonocardiaceae</taxon>
        <taxon>Pseudonocardia</taxon>
    </lineage>
</organism>
<feature type="compositionally biased region" description="Gly residues" evidence="2">
    <location>
        <begin position="398"/>
        <end position="419"/>
    </location>
</feature>
<accession>A0ABP4IDF7</accession>